<feature type="transmembrane region" description="Helical" evidence="6">
    <location>
        <begin position="118"/>
        <end position="137"/>
    </location>
</feature>
<dbReference type="AlphaFoldDB" id="W4VP98"/>
<feature type="transmembrane region" description="Helical" evidence="6">
    <location>
        <begin position="250"/>
        <end position="273"/>
    </location>
</feature>
<feature type="transmembrane region" description="Helical" evidence="6">
    <location>
        <begin position="14"/>
        <end position="35"/>
    </location>
</feature>
<feature type="transmembrane region" description="Helical" evidence="6">
    <location>
        <begin position="327"/>
        <end position="349"/>
    </location>
</feature>
<feature type="transmembrane region" description="Helical" evidence="6">
    <location>
        <begin position="294"/>
        <end position="315"/>
    </location>
</feature>
<feature type="transmembrane region" description="Helical" evidence="6">
    <location>
        <begin position="174"/>
        <end position="191"/>
    </location>
</feature>
<dbReference type="OrthoDB" id="9815702at2"/>
<proteinExistence type="predicted"/>
<keyword evidence="4 6" id="KW-1133">Transmembrane helix</keyword>
<evidence type="ECO:0000256" key="6">
    <source>
        <dbReference type="SAM" id="Phobius"/>
    </source>
</evidence>
<dbReference type="PANTHER" id="PTHR30250">
    <property type="entry name" value="PST FAMILY PREDICTED COLANIC ACID TRANSPORTER"/>
    <property type="match status" value="1"/>
</dbReference>
<dbReference type="GO" id="GO:0005886">
    <property type="term" value="C:plasma membrane"/>
    <property type="evidence" value="ECO:0007669"/>
    <property type="project" value="UniProtKB-SubCell"/>
</dbReference>
<comment type="subcellular location">
    <subcellularLocation>
        <location evidence="1">Cell membrane</location>
        <topology evidence="1">Multi-pass membrane protein</topology>
    </subcellularLocation>
</comment>
<protein>
    <submittedName>
        <fullName evidence="7">Membrane protein</fullName>
    </submittedName>
</protein>
<evidence type="ECO:0000256" key="2">
    <source>
        <dbReference type="ARBA" id="ARBA00022475"/>
    </source>
</evidence>
<evidence type="ECO:0000313" key="7">
    <source>
        <dbReference type="EMBL" id="GAE95210.1"/>
    </source>
</evidence>
<dbReference type="EMBL" id="BAVS01000044">
    <property type="protein sequence ID" value="GAE95210.1"/>
    <property type="molecule type" value="Genomic_DNA"/>
</dbReference>
<organism evidence="7 8">
    <name type="scientific">Gracilibacillus boraciitolerans JCM 21714</name>
    <dbReference type="NCBI Taxonomy" id="1298598"/>
    <lineage>
        <taxon>Bacteria</taxon>
        <taxon>Bacillati</taxon>
        <taxon>Bacillota</taxon>
        <taxon>Bacilli</taxon>
        <taxon>Bacillales</taxon>
        <taxon>Bacillaceae</taxon>
        <taxon>Gracilibacillus</taxon>
    </lineage>
</organism>
<keyword evidence="3 6" id="KW-0812">Transmembrane</keyword>
<comment type="caution">
    <text evidence="7">The sequence shown here is derived from an EMBL/GenBank/DDBJ whole genome shotgun (WGS) entry which is preliminary data.</text>
</comment>
<dbReference type="PANTHER" id="PTHR30250:SF11">
    <property type="entry name" value="O-ANTIGEN TRANSPORTER-RELATED"/>
    <property type="match status" value="1"/>
</dbReference>
<sequence>MNKVINFLASRRRFFSFSLLRVASMVLGLASNIFIVRKLSVEDFGIFSVALLVVNLITTFGFSWSSSSILYYGSREKEKYGSINKTFWARNIIIFFSLIIITIGIILFRHQIDNYIGLNIWFLLLIWLYVSVIENYLNQYFLAIKKQITSSMLSITAKVIYIGLIILLPFDVTTLIIIYIVSHASVIFYSLGINRKDINGFEFDRSWFKEVLNFSLWQLFGFAGVYLLNFGDTAVVKYFMTNKEVGIYNAAYQLFNAIASFSFVISSYYASSLSGYFAGNNYKKVSQFFYKERLFIFIASIVAHLLVIALSKPIITTLYGAKYVDTVQIFNLLMLGSMIRYITVFYMLYYNTNGKHQIQQIINILIAIVNVGLSIIFIKLFGLKGPAIATVITLLLSLVYSAFYCEKQISRFIKEGENSSF</sequence>
<evidence type="ECO:0000313" key="8">
    <source>
        <dbReference type="Proteomes" id="UP000019102"/>
    </source>
</evidence>
<name>W4VP98_9BACI</name>
<reference evidence="7 8" key="1">
    <citation type="journal article" date="2014" name="Genome Announc.">
        <title>Draft Genome Sequence of the Boron-Tolerant and Moderately Halotolerant Bacterium Gracilibacillus boraciitolerans JCM 21714T.</title>
        <authorList>
            <person name="Ahmed I."/>
            <person name="Oshima K."/>
            <person name="Suda W."/>
            <person name="Kitamura K."/>
            <person name="Iida T."/>
            <person name="Ohmori Y."/>
            <person name="Fujiwara T."/>
            <person name="Hattori M."/>
            <person name="Ohkuma M."/>
        </authorList>
    </citation>
    <scope>NUCLEOTIDE SEQUENCE [LARGE SCALE GENOMIC DNA]</scope>
    <source>
        <strain evidence="7 8">JCM 21714</strain>
    </source>
</reference>
<evidence type="ECO:0000256" key="3">
    <source>
        <dbReference type="ARBA" id="ARBA00022692"/>
    </source>
</evidence>
<feature type="transmembrane region" description="Helical" evidence="6">
    <location>
        <begin position="387"/>
        <end position="405"/>
    </location>
</feature>
<feature type="transmembrane region" description="Helical" evidence="6">
    <location>
        <begin position="92"/>
        <end position="112"/>
    </location>
</feature>
<feature type="transmembrane region" description="Helical" evidence="6">
    <location>
        <begin position="47"/>
        <end position="72"/>
    </location>
</feature>
<dbReference type="RefSeq" id="WP_084040910.1">
    <property type="nucleotide sequence ID" value="NZ_BAVS01000044.1"/>
</dbReference>
<dbReference type="InterPro" id="IPR002797">
    <property type="entry name" value="Polysacc_synth"/>
</dbReference>
<keyword evidence="5 6" id="KW-0472">Membrane</keyword>
<dbReference type="STRING" id="1298598.JCM21714_4424"/>
<feature type="transmembrane region" description="Helical" evidence="6">
    <location>
        <begin position="211"/>
        <end position="230"/>
    </location>
</feature>
<evidence type="ECO:0000256" key="5">
    <source>
        <dbReference type="ARBA" id="ARBA00023136"/>
    </source>
</evidence>
<evidence type="ECO:0000256" key="4">
    <source>
        <dbReference type="ARBA" id="ARBA00022989"/>
    </source>
</evidence>
<gene>
    <name evidence="7" type="ORF">JCM21714_4424</name>
</gene>
<keyword evidence="2" id="KW-1003">Cell membrane</keyword>
<dbReference type="eggNOG" id="COG2244">
    <property type="taxonomic scope" value="Bacteria"/>
</dbReference>
<accession>W4VP98</accession>
<feature type="transmembrane region" description="Helical" evidence="6">
    <location>
        <begin position="361"/>
        <end position="381"/>
    </location>
</feature>
<dbReference type="Proteomes" id="UP000019102">
    <property type="component" value="Unassembled WGS sequence"/>
</dbReference>
<dbReference type="InterPro" id="IPR050833">
    <property type="entry name" value="Poly_Biosynth_Transport"/>
</dbReference>
<dbReference type="Pfam" id="PF01943">
    <property type="entry name" value="Polysacc_synt"/>
    <property type="match status" value="1"/>
</dbReference>
<keyword evidence="8" id="KW-1185">Reference proteome</keyword>
<feature type="transmembrane region" description="Helical" evidence="6">
    <location>
        <begin position="149"/>
        <end position="168"/>
    </location>
</feature>
<evidence type="ECO:0000256" key="1">
    <source>
        <dbReference type="ARBA" id="ARBA00004651"/>
    </source>
</evidence>